<feature type="region of interest" description="Disordered" evidence="1">
    <location>
        <begin position="149"/>
        <end position="198"/>
    </location>
</feature>
<feature type="compositionally biased region" description="Low complexity" evidence="1">
    <location>
        <begin position="867"/>
        <end position="876"/>
    </location>
</feature>
<evidence type="ECO:0000313" key="2">
    <source>
        <dbReference type="EMBL" id="GLC54845.1"/>
    </source>
</evidence>
<feature type="compositionally biased region" description="Low complexity" evidence="1">
    <location>
        <begin position="795"/>
        <end position="807"/>
    </location>
</feature>
<feature type="compositionally biased region" description="Low complexity" evidence="1">
    <location>
        <begin position="107"/>
        <end position="123"/>
    </location>
</feature>
<dbReference type="EMBL" id="BRXU01000011">
    <property type="protein sequence ID" value="GLC54845.1"/>
    <property type="molecule type" value="Genomic_DNA"/>
</dbReference>
<feature type="region of interest" description="Disordered" evidence="1">
    <location>
        <begin position="694"/>
        <end position="723"/>
    </location>
</feature>
<feature type="compositionally biased region" description="Gly residues" evidence="1">
    <location>
        <begin position="420"/>
        <end position="431"/>
    </location>
</feature>
<protein>
    <submittedName>
        <fullName evidence="2">Uncharacterized protein</fullName>
    </submittedName>
</protein>
<name>A0A9W6BN84_9CHLO</name>
<comment type="caution">
    <text evidence="2">The sequence shown here is derived from an EMBL/GenBank/DDBJ whole genome shotgun (WGS) entry which is preliminary data.</text>
</comment>
<accession>A0A9W6BN84</accession>
<feature type="compositionally biased region" description="Gly residues" evidence="1">
    <location>
        <begin position="877"/>
        <end position="889"/>
    </location>
</feature>
<reference evidence="2 3" key="1">
    <citation type="journal article" date="2023" name="Commun. Biol.">
        <title>Reorganization of the ancestral sex-determining regions during the evolution of trioecy in Pleodorina starrii.</title>
        <authorList>
            <person name="Takahashi K."/>
            <person name="Suzuki S."/>
            <person name="Kawai-Toyooka H."/>
            <person name="Yamamoto K."/>
            <person name="Hamaji T."/>
            <person name="Ootsuki R."/>
            <person name="Yamaguchi H."/>
            <person name="Kawachi M."/>
            <person name="Higashiyama T."/>
            <person name="Nozaki H."/>
        </authorList>
    </citation>
    <scope>NUCLEOTIDE SEQUENCE [LARGE SCALE GENOMIC DNA]</scope>
    <source>
        <strain evidence="2 3">NIES-4479</strain>
    </source>
</reference>
<keyword evidence="3" id="KW-1185">Reference proteome</keyword>
<dbReference type="OrthoDB" id="548567at2759"/>
<feature type="compositionally biased region" description="Low complexity" evidence="1">
    <location>
        <begin position="579"/>
        <end position="592"/>
    </location>
</feature>
<feature type="region of interest" description="Disordered" evidence="1">
    <location>
        <begin position="795"/>
        <end position="890"/>
    </location>
</feature>
<feature type="region of interest" description="Disordered" evidence="1">
    <location>
        <begin position="97"/>
        <end position="126"/>
    </location>
</feature>
<sequence length="904" mass="89743">MATDVHRRGHGRSFEGLSVVAGAAHLIPAEAGPKNNAQAALLRASYQQYVGVSSTPGDAAAGQLSMRHSRLDSFGPKLVQGDYTYTTSRKSLLISPQLVGGGGSLPPGGTAPSSVPSSATVPSRSGTIPAMVPMNASNINTAAWKAYGSPSARNHQRPPLAPAGGGAAPASPTGNKLPRVGGFKPHRPQSAPGNGGTAADLGPVIAAIASSVSVSTMVTGRRGSKGPELMDVGVLAVEPPDPIRAGRTDSGKVMFEYTQPTDPYAKYVWEEQARKARGNMSRHVAAMAVAAAVNGGNPTSFAPAAASAAGGGGAAASRPGSAARPAAAGAAASMSAMRPRFSSTTIAEVARQGPDHKPPTVVGFAAPDLTEDSTLPGPGDPRWAYTRLGRTQISRLQNSLKMAAYHPRLATRPSSAPALGGAGGSAAGVGVGTDTSSGGVGVGVGSPERSMARHELSALDPFSDPSQGGAVAAAAGSGSGGRVSEQQLLEGQRSSPAAMLRSASGSGGTRPGSAGRVRPGSATYGSFARAGSPGLPRPGSAGLIRPASSTGPGGAAGLAVGASSISLAAALAAEASSAAAPAVPPVRGASAGRTRESAPNPRVDLRAYLADAEADAEDDDDEGTEMLPVGDLAAAAAAATGLVYDGASGAVLVDGVPVPVPPEVLQSMPVPADQLAARLAEMVAAVAVVAAQKQIDGEGGEEDDGGDGGGDDDGGEHPYSHSQPHVKFQEDFHHDADERDTVAVPPHPLPPHPSLEPRFSRPDGDDALVALHGASQFGRAGPGRFSNNAVDFAAGRSSSGSGQYDSDGIAEWGDGDAPPPLEQPLGLGLGLGLAPRPGSRAGGGGRPTSARPMSARPTTARPTSAMPGRRSGSPTRGLGGGGLEGGGGMDVIMEQSEGTVGEEC</sequence>
<evidence type="ECO:0000313" key="3">
    <source>
        <dbReference type="Proteomes" id="UP001165080"/>
    </source>
</evidence>
<feature type="region of interest" description="Disordered" evidence="1">
    <location>
        <begin position="579"/>
        <end position="602"/>
    </location>
</feature>
<gene>
    <name evidence="2" type="primary">PLEST006258</name>
    <name evidence="2" type="ORF">PLESTB_000912000</name>
</gene>
<feature type="compositionally biased region" description="Pro residues" evidence="1">
    <location>
        <begin position="745"/>
        <end position="754"/>
    </location>
</feature>
<feature type="compositionally biased region" description="Acidic residues" evidence="1">
    <location>
        <begin position="698"/>
        <end position="714"/>
    </location>
</feature>
<proteinExistence type="predicted"/>
<organism evidence="2 3">
    <name type="scientific">Pleodorina starrii</name>
    <dbReference type="NCBI Taxonomy" id="330485"/>
    <lineage>
        <taxon>Eukaryota</taxon>
        <taxon>Viridiplantae</taxon>
        <taxon>Chlorophyta</taxon>
        <taxon>core chlorophytes</taxon>
        <taxon>Chlorophyceae</taxon>
        <taxon>CS clade</taxon>
        <taxon>Chlamydomonadales</taxon>
        <taxon>Volvocaceae</taxon>
        <taxon>Pleodorina</taxon>
    </lineage>
</organism>
<feature type="region of interest" description="Disordered" evidence="1">
    <location>
        <begin position="740"/>
        <end position="766"/>
    </location>
</feature>
<dbReference type="Proteomes" id="UP001165080">
    <property type="component" value="Unassembled WGS sequence"/>
</dbReference>
<feature type="compositionally biased region" description="Polar residues" evidence="1">
    <location>
        <begin position="484"/>
        <end position="495"/>
    </location>
</feature>
<evidence type="ECO:0000256" key="1">
    <source>
        <dbReference type="SAM" id="MobiDB-lite"/>
    </source>
</evidence>
<dbReference type="AlphaFoldDB" id="A0A9W6BN84"/>
<feature type="region of interest" description="Disordered" evidence="1">
    <location>
        <begin position="413"/>
        <end position="432"/>
    </location>
</feature>
<feature type="region of interest" description="Disordered" evidence="1">
    <location>
        <begin position="459"/>
        <end position="554"/>
    </location>
</feature>